<protein>
    <recommendedName>
        <fullName evidence="6">Transcription antitermination protein NusB</fullName>
    </recommendedName>
    <alternativeName>
        <fullName evidence="6">Antitermination factor NusB</fullName>
    </alternativeName>
</protein>
<evidence type="ECO:0000313" key="8">
    <source>
        <dbReference type="EMBL" id="OGC15047.1"/>
    </source>
</evidence>
<organism evidence="8 9">
    <name type="scientific">candidate division WOR-1 bacterium RIFOXYB2_FULL_36_35</name>
    <dbReference type="NCBI Taxonomy" id="1802578"/>
    <lineage>
        <taxon>Bacteria</taxon>
        <taxon>Bacillati</taxon>
        <taxon>Saganbacteria</taxon>
    </lineage>
</organism>
<dbReference type="Gene3D" id="1.10.940.10">
    <property type="entry name" value="NusB-like"/>
    <property type="match status" value="1"/>
</dbReference>
<accession>A0A1F4S3V1</accession>
<dbReference type="NCBIfam" id="TIGR01951">
    <property type="entry name" value="nusB"/>
    <property type="match status" value="1"/>
</dbReference>
<dbReference type="InterPro" id="IPR011605">
    <property type="entry name" value="NusB_fam"/>
</dbReference>
<comment type="similarity">
    <text evidence="1 6">Belongs to the NusB family.</text>
</comment>
<reference evidence="8 9" key="1">
    <citation type="journal article" date="2016" name="Nat. Commun.">
        <title>Thousands of microbial genomes shed light on interconnected biogeochemical processes in an aquifer system.</title>
        <authorList>
            <person name="Anantharaman K."/>
            <person name="Brown C.T."/>
            <person name="Hug L.A."/>
            <person name="Sharon I."/>
            <person name="Castelle C.J."/>
            <person name="Probst A.J."/>
            <person name="Thomas B.C."/>
            <person name="Singh A."/>
            <person name="Wilkins M.J."/>
            <person name="Karaoz U."/>
            <person name="Brodie E.L."/>
            <person name="Williams K.H."/>
            <person name="Hubbard S.S."/>
            <person name="Banfield J.F."/>
        </authorList>
    </citation>
    <scope>NUCLEOTIDE SEQUENCE [LARGE SCALE GENOMIC DNA]</scope>
</reference>
<dbReference type="Pfam" id="PF01029">
    <property type="entry name" value="NusB"/>
    <property type="match status" value="1"/>
</dbReference>
<comment type="function">
    <text evidence="6">Involved in transcription antitermination. Required for transcription of ribosomal RNA (rRNA) genes. Binds specifically to the boxA antiterminator sequence of the ribosomal RNA (rrn) operons.</text>
</comment>
<evidence type="ECO:0000256" key="4">
    <source>
        <dbReference type="ARBA" id="ARBA00023015"/>
    </source>
</evidence>
<dbReference type="GO" id="GO:0005829">
    <property type="term" value="C:cytosol"/>
    <property type="evidence" value="ECO:0007669"/>
    <property type="project" value="TreeGrafter"/>
</dbReference>
<dbReference type="InterPro" id="IPR006027">
    <property type="entry name" value="NusB_RsmB_TIM44"/>
</dbReference>
<gene>
    <name evidence="6" type="primary">nusB</name>
    <name evidence="8" type="ORF">A2290_09090</name>
</gene>
<evidence type="ECO:0000256" key="3">
    <source>
        <dbReference type="ARBA" id="ARBA00022884"/>
    </source>
</evidence>
<dbReference type="GO" id="GO:0031564">
    <property type="term" value="P:transcription antitermination"/>
    <property type="evidence" value="ECO:0007669"/>
    <property type="project" value="UniProtKB-KW"/>
</dbReference>
<evidence type="ECO:0000256" key="5">
    <source>
        <dbReference type="ARBA" id="ARBA00023163"/>
    </source>
</evidence>
<dbReference type="InterPro" id="IPR035926">
    <property type="entry name" value="NusB-like_sf"/>
</dbReference>
<evidence type="ECO:0000256" key="6">
    <source>
        <dbReference type="HAMAP-Rule" id="MF_00073"/>
    </source>
</evidence>
<dbReference type="EMBL" id="MEUA01000026">
    <property type="protein sequence ID" value="OGC15047.1"/>
    <property type="molecule type" value="Genomic_DNA"/>
</dbReference>
<evidence type="ECO:0000256" key="2">
    <source>
        <dbReference type="ARBA" id="ARBA00022814"/>
    </source>
</evidence>
<name>A0A1F4S3V1_UNCSA</name>
<sequence>MGKRTTGRRLAMQALYEADFGLAKVLEIIERLSKEENMIEESLSFAKHLACGAFDKKDEIDSIIKKHSKDWPIERMSGVDRNILRVALYELIFTKTPPQVVINEALELAKKYSSFEAAKFINGILGGYIKAC</sequence>
<dbReference type="GO" id="GO:0006353">
    <property type="term" value="P:DNA-templated transcription termination"/>
    <property type="evidence" value="ECO:0007669"/>
    <property type="project" value="UniProtKB-UniRule"/>
</dbReference>
<dbReference type="SUPFAM" id="SSF48013">
    <property type="entry name" value="NusB-like"/>
    <property type="match status" value="1"/>
</dbReference>
<dbReference type="CDD" id="cd00619">
    <property type="entry name" value="Terminator_NusB"/>
    <property type="match status" value="1"/>
</dbReference>
<evidence type="ECO:0000313" key="9">
    <source>
        <dbReference type="Proteomes" id="UP000177905"/>
    </source>
</evidence>
<keyword evidence="5 6" id="KW-0804">Transcription</keyword>
<evidence type="ECO:0000259" key="7">
    <source>
        <dbReference type="Pfam" id="PF01029"/>
    </source>
</evidence>
<dbReference type="PANTHER" id="PTHR11078:SF3">
    <property type="entry name" value="ANTITERMINATION NUSB DOMAIN-CONTAINING PROTEIN"/>
    <property type="match status" value="1"/>
</dbReference>
<dbReference type="PANTHER" id="PTHR11078">
    <property type="entry name" value="N UTILIZATION SUBSTANCE PROTEIN B-RELATED"/>
    <property type="match status" value="1"/>
</dbReference>
<dbReference type="AlphaFoldDB" id="A0A1F4S3V1"/>
<evidence type="ECO:0000256" key="1">
    <source>
        <dbReference type="ARBA" id="ARBA00005952"/>
    </source>
</evidence>
<dbReference type="Proteomes" id="UP000177905">
    <property type="component" value="Unassembled WGS sequence"/>
</dbReference>
<feature type="domain" description="NusB/RsmB/TIM44" evidence="7">
    <location>
        <begin position="8"/>
        <end position="129"/>
    </location>
</feature>
<keyword evidence="4 6" id="KW-0805">Transcription regulation</keyword>
<keyword evidence="2 6" id="KW-0889">Transcription antitermination</keyword>
<dbReference type="GO" id="GO:0003723">
    <property type="term" value="F:RNA binding"/>
    <property type="evidence" value="ECO:0007669"/>
    <property type="project" value="UniProtKB-UniRule"/>
</dbReference>
<comment type="caution">
    <text evidence="8">The sequence shown here is derived from an EMBL/GenBank/DDBJ whole genome shotgun (WGS) entry which is preliminary data.</text>
</comment>
<proteinExistence type="inferred from homology"/>
<keyword evidence="3 6" id="KW-0694">RNA-binding</keyword>
<dbReference type="HAMAP" id="MF_00073">
    <property type="entry name" value="NusB"/>
    <property type="match status" value="1"/>
</dbReference>